<proteinExistence type="predicted"/>
<reference evidence="1" key="2">
    <citation type="submission" date="2020-09" db="EMBL/GenBank/DDBJ databases">
        <authorList>
            <person name="Sun Q."/>
            <person name="Zhou Y."/>
        </authorList>
    </citation>
    <scope>NUCLEOTIDE SEQUENCE</scope>
    <source>
        <strain evidence="1">CGMCC 1.15958</strain>
    </source>
</reference>
<dbReference type="AlphaFoldDB" id="A0A916YIH9"/>
<dbReference type="EMBL" id="BMKK01000002">
    <property type="protein sequence ID" value="GGD47230.1"/>
    <property type="molecule type" value="Genomic_DNA"/>
</dbReference>
<organism evidence="1 2">
    <name type="scientific">Emticicia aquatilis</name>
    <dbReference type="NCBI Taxonomy" id="1537369"/>
    <lineage>
        <taxon>Bacteria</taxon>
        <taxon>Pseudomonadati</taxon>
        <taxon>Bacteroidota</taxon>
        <taxon>Cytophagia</taxon>
        <taxon>Cytophagales</taxon>
        <taxon>Leadbetterellaceae</taxon>
        <taxon>Emticicia</taxon>
    </lineage>
</organism>
<comment type="caution">
    <text evidence="1">The sequence shown here is derived from an EMBL/GenBank/DDBJ whole genome shotgun (WGS) entry which is preliminary data.</text>
</comment>
<evidence type="ECO:0008006" key="3">
    <source>
        <dbReference type="Google" id="ProtNLM"/>
    </source>
</evidence>
<keyword evidence="2" id="KW-1185">Reference proteome</keyword>
<gene>
    <name evidence="1" type="ORF">GCM10011514_09040</name>
</gene>
<reference evidence="1" key="1">
    <citation type="journal article" date="2014" name="Int. J. Syst. Evol. Microbiol.">
        <title>Complete genome sequence of Corynebacterium casei LMG S-19264T (=DSM 44701T), isolated from a smear-ripened cheese.</title>
        <authorList>
            <consortium name="US DOE Joint Genome Institute (JGI-PGF)"/>
            <person name="Walter F."/>
            <person name="Albersmeier A."/>
            <person name="Kalinowski J."/>
            <person name="Ruckert C."/>
        </authorList>
    </citation>
    <scope>NUCLEOTIDE SEQUENCE</scope>
    <source>
        <strain evidence="1">CGMCC 1.15958</strain>
    </source>
</reference>
<protein>
    <recommendedName>
        <fullName evidence="3">Lipocalin-like domain-containing protein</fullName>
    </recommendedName>
</protein>
<evidence type="ECO:0000313" key="2">
    <source>
        <dbReference type="Proteomes" id="UP000609064"/>
    </source>
</evidence>
<accession>A0A916YIH9</accession>
<sequence>MFIKTSFAQHNKGTYTGSHGNGKMVAFINDTDGIFIGYFYETRNTHHILIGTSLNNEVKGQIKLAGLKEYDCEGIFRNDSLIIFVNEINAEHFMKIALKKENKNPKVNLDKYFSNEKPTHDPKLVGEWEVFSNYDLKKQQYRKDKDYNSVVHSKDGSFSFVGGKATSTDLSKITMSWYVQGSNLILNFETKYGAREFNSGQYSFSGDTLITSGERYISKYLKKK</sequence>
<evidence type="ECO:0000313" key="1">
    <source>
        <dbReference type="EMBL" id="GGD47230.1"/>
    </source>
</evidence>
<name>A0A916YIH9_9BACT</name>
<dbReference type="Proteomes" id="UP000609064">
    <property type="component" value="Unassembled WGS sequence"/>
</dbReference>